<sequence>MIYWSLHGSRRRPETLLSGQSHKLPAAPVVNSDLSFAYELQLQEAMAASLAENGGGPSSSNPFEEDYDRLIANEISSYEQQLQDQLVAEAEMKKIREDLNRSIHDHAPLPGRYLICRKMVHVKGSMGNMNGNGKHDAYVGGIGVAVCDMNDLLIFEVRKRVVGGEMSIEVVKVKALIEGLHVATMLGLKRILIICDSQLIHQCFTGKWHPREGNLGRLFSQLTILLRNLPRCKLCLVATKRLKFAAKLAQDAIVSQPGKHVGGKKPIETCYLFGRH</sequence>
<dbReference type="InterPro" id="IPR002156">
    <property type="entry name" value="RNaseH_domain"/>
</dbReference>
<dbReference type="AlphaFoldDB" id="A0AAV1DDW3"/>
<evidence type="ECO:0000313" key="3">
    <source>
        <dbReference type="Proteomes" id="UP001161247"/>
    </source>
</evidence>
<accession>A0AAV1DDW3</accession>
<dbReference type="Gene3D" id="3.30.420.10">
    <property type="entry name" value="Ribonuclease H-like superfamily/Ribonuclease H"/>
    <property type="match status" value="1"/>
</dbReference>
<dbReference type="EMBL" id="OX459122">
    <property type="protein sequence ID" value="CAI9105210.1"/>
    <property type="molecule type" value="Genomic_DNA"/>
</dbReference>
<dbReference type="GO" id="GO:0004523">
    <property type="term" value="F:RNA-DNA hybrid ribonuclease activity"/>
    <property type="evidence" value="ECO:0007669"/>
    <property type="project" value="InterPro"/>
</dbReference>
<protein>
    <submittedName>
        <fullName evidence="2">OLC1v1004083C1</fullName>
    </submittedName>
</protein>
<organism evidence="2 3">
    <name type="scientific">Oldenlandia corymbosa var. corymbosa</name>
    <dbReference type="NCBI Taxonomy" id="529605"/>
    <lineage>
        <taxon>Eukaryota</taxon>
        <taxon>Viridiplantae</taxon>
        <taxon>Streptophyta</taxon>
        <taxon>Embryophyta</taxon>
        <taxon>Tracheophyta</taxon>
        <taxon>Spermatophyta</taxon>
        <taxon>Magnoliopsida</taxon>
        <taxon>eudicotyledons</taxon>
        <taxon>Gunneridae</taxon>
        <taxon>Pentapetalae</taxon>
        <taxon>asterids</taxon>
        <taxon>lamiids</taxon>
        <taxon>Gentianales</taxon>
        <taxon>Rubiaceae</taxon>
        <taxon>Rubioideae</taxon>
        <taxon>Spermacoceae</taxon>
        <taxon>Hedyotis-Oldenlandia complex</taxon>
        <taxon>Oldenlandia</taxon>
    </lineage>
</organism>
<evidence type="ECO:0000313" key="2">
    <source>
        <dbReference type="EMBL" id="CAI9105210.1"/>
    </source>
</evidence>
<evidence type="ECO:0000259" key="1">
    <source>
        <dbReference type="Pfam" id="PF13456"/>
    </source>
</evidence>
<gene>
    <name evidence="2" type="ORF">OLC1_LOCUS13956</name>
</gene>
<dbReference type="InterPro" id="IPR036397">
    <property type="entry name" value="RNaseH_sf"/>
</dbReference>
<name>A0AAV1DDW3_OLDCO</name>
<dbReference type="InterPro" id="IPR012337">
    <property type="entry name" value="RNaseH-like_sf"/>
</dbReference>
<dbReference type="Proteomes" id="UP001161247">
    <property type="component" value="Chromosome 5"/>
</dbReference>
<dbReference type="Pfam" id="PF13456">
    <property type="entry name" value="RVT_3"/>
    <property type="match status" value="1"/>
</dbReference>
<feature type="domain" description="RNase H type-1" evidence="1">
    <location>
        <begin position="130"/>
        <end position="252"/>
    </location>
</feature>
<dbReference type="GO" id="GO:0003676">
    <property type="term" value="F:nucleic acid binding"/>
    <property type="evidence" value="ECO:0007669"/>
    <property type="project" value="InterPro"/>
</dbReference>
<dbReference type="SUPFAM" id="SSF53098">
    <property type="entry name" value="Ribonuclease H-like"/>
    <property type="match status" value="1"/>
</dbReference>
<keyword evidence="3" id="KW-1185">Reference proteome</keyword>
<proteinExistence type="predicted"/>
<reference evidence="2" key="1">
    <citation type="submission" date="2023-03" db="EMBL/GenBank/DDBJ databases">
        <authorList>
            <person name="Julca I."/>
        </authorList>
    </citation>
    <scope>NUCLEOTIDE SEQUENCE</scope>
</reference>